<dbReference type="GO" id="GO:0004674">
    <property type="term" value="F:protein serine/threonine kinase activity"/>
    <property type="evidence" value="ECO:0007669"/>
    <property type="project" value="TreeGrafter"/>
</dbReference>
<proteinExistence type="predicted"/>
<dbReference type="PROSITE" id="PS00108">
    <property type="entry name" value="PROTEIN_KINASE_ST"/>
    <property type="match status" value="1"/>
</dbReference>
<feature type="compositionally biased region" description="Polar residues" evidence="3">
    <location>
        <begin position="635"/>
        <end position="653"/>
    </location>
</feature>
<sequence length="735" mass="80287">MVAIHQFVERGMLDDEYWGVFSNDFDHYQLGSPVGFGAFSTVYSAIYHPPITSSPNTNAKPSLHIHTGRPCAIKISSLHSDETQLFKETKLLSLSRHPNVLRILAAFTLPPDHRRIAIVTPLITGGSLAGILSWRGRSTRTTRGGFLHLGKKEDVVEGNMGEEEVKATVKQVIDGLIYLHEQGYLHRDLKAGNLLIAADGTVLLADFGVGSDINEPPTPVKSTLPSAAELQFDRRGNGNHVRDSSPNDRSTEYGKRKSFVGTPNWMAPEVIQGEKYDSKADIWSLGITIIELACGRAPGDKDRPQDVLALIISRPSPSLGQGAWSKQMREFVDICLEKDPRKRPTAVQLSEHPWLRGAKKKAFLAQSLLADLLPLEQRQEIRRVPTMSSLASRASSWDFPATPSMPSSPSRSQLFPSLRSPSILSQMQEYFPNLPLPSRGHSRTSSIVSGLPPSPRVSLKQWAERSVSVDPVGSSDEVRRISHRGSKRTGSEGGSKRPTSASGRLRKGQSVSFDEHRPLSLTVSMSDDLIGRGSSPLSTPGILEERPLELKGSMSPVMEATGSSPERNGHYQDRIMTASPVGFSITQDPAGRNSSDFPQSPHLIVHSPASELGGSKPPQAVKEVNKSALSHKPTIVTQTPQFVPSPKSQSDQGQKGRGGTLLARTLSGLNMGDDKNGTEGQKESLWVRRASMKRISREKSEKGKKLDNAEGEKEVNRSKGIMSALGTLGRRQQKR</sequence>
<dbReference type="PROSITE" id="PS50011">
    <property type="entry name" value="PROTEIN_KINASE_DOM"/>
    <property type="match status" value="1"/>
</dbReference>
<feature type="compositionally biased region" description="Basic and acidic residues" evidence="3">
    <location>
        <begin position="695"/>
        <end position="717"/>
    </location>
</feature>
<feature type="compositionally biased region" description="Basic and acidic residues" evidence="3">
    <location>
        <begin position="672"/>
        <end position="686"/>
    </location>
</feature>
<dbReference type="OrthoDB" id="248923at2759"/>
<keyword evidence="6" id="KW-1185">Reference proteome</keyword>
<feature type="region of interest" description="Disordered" evidence="3">
    <location>
        <begin position="631"/>
        <end position="735"/>
    </location>
</feature>
<keyword evidence="1" id="KW-0547">Nucleotide-binding</keyword>
<dbReference type="Proteomes" id="UP000289152">
    <property type="component" value="Unassembled WGS sequence"/>
</dbReference>
<dbReference type="Gene3D" id="1.10.510.10">
    <property type="entry name" value="Transferase(Phosphotransferase) domain 1"/>
    <property type="match status" value="1"/>
</dbReference>
<evidence type="ECO:0000313" key="6">
    <source>
        <dbReference type="Proteomes" id="UP000289152"/>
    </source>
</evidence>
<dbReference type="EMBL" id="SDIL01000016">
    <property type="protein sequence ID" value="RXK40661.1"/>
    <property type="molecule type" value="Genomic_DNA"/>
</dbReference>
<evidence type="ECO:0000313" key="5">
    <source>
        <dbReference type="EMBL" id="RXK40661.1"/>
    </source>
</evidence>
<feature type="region of interest" description="Disordered" evidence="3">
    <location>
        <begin position="392"/>
        <end position="416"/>
    </location>
</feature>
<evidence type="ECO:0000256" key="2">
    <source>
        <dbReference type="ARBA" id="ARBA00022840"/>
    </source>
</evidence>
<comment type="caution">
    <text evidence="5">The sequence shown here is derived from an EMBL/GenBank/DDBJ whole genome shotgun (WGS) entry which is preliminary data.</text>
</comment>
<dbReference type="GO" id="GO:0005737">
    <property type="term" value="C:cytoplasm"/>
    <property type="evidence" value="ECO:0007669"/>
    <property type="project" value="TreeGrafter"/>
</dbReference>
<keyword evidence="5" id="KW-0418">Kinase</keyword>
<dbReference type="InterPro" id="IPR050629">
    <property type="entry name" value="STE20/SPS1-PAK"/>
</dbReference>
<organism evidence="5 6">
    <name type="scientific">Tremella mesenterica</name>
    <name type="common">Jelly fungus</name>
    <dbReference type="NCBI Taxonomy" id="5217"/>
    <lineage>
        <taxon>Eukaryota</taxon>
        <taxon>Fungi</taxon>
        <taxon>Dikarya</taxon>
        <taxon>Basidiomycota</taxon>
        <taxon>Agaricomycotina</taxon>
        <taxon>Tremellomycetes</taxon>
        <taxon>Tremellales</taxon>
        <taxon>Tremellaceae</taxon>
        <taxon>Tremella</taxon>
    </lineage>
</organism>
<dbReference type="InterPro" id="IPR011009">
    <property type="entry name" value="Kinase-like_dom_sf"/>
</dbReference>
<keyword evidence="2" id="KW-0067">ATP-binding</keyword>
<name>A0A4Q1BRQ1_TREME</name>
<dbReference type="InParanoid" id="A0A4Q1BRQ1"/>
<feature type="region of interest" description="Disordered" evidence="3">
    <location>
        <begin position="434"/>
        <end position="519"/>
    </location>
</feature>
<dbReference type="InterPro" id="IPR000719">
    <property type="entry name" value="Prot_kinase_dom"/>
</dbReference>
<reference evidence="5 6" key="1">
    <citation type="submission" date="2016-06" db="EMBL/GenBank/DDBJ databases">
        <title>Evolution of pathogenesis and genome organization in the Tremellales.</title>
        <authorList>
            <person name="Cuomo C."/>
            <person name="Litvintseva A."/>
            <person name="Heitman J."/>
            <person name="Chen Y."/>
            <person name="Sun S."/>
            <person name="Springer D."/>
            <person name="Dromer F."/>
            <person name="Young S."/>
            <person name="Zeng Q."/>
            <person name="Chapman S."/>
            <person name="Gujja S."/>
            <person name="Saif S."/>
            <person name="Birren B."/>
        </authorList>
    </citation>
    <scope>NUCLEOTIDE SEQUENCE [LARGE SCALE GENOMIC DNA]</scope>
    <source>
        <strain evidence="5 6">ATCC 28783</strain>
    </source>
</reference>
<dbReference type="STRING" id="5217.A0A4Q1BRQ1"/>
<dbReference type="AlphaFoldDB" id="A0A4Q1BRQ1"/>
<dbReference type="PANTHER" id="PTHR48012:SF16">
    <property type="entry name" value="NON-SPECIFIC SERINE_THREONINE PROTEIN KINASE"/>
    <property type="match status" value="1"/>
</dbReference>
<dbReference type="VEuPathDB" id="FungiDB:TREMEDRAFT_61743"/>
<keyword evidence="5" id="KW-0808">Transferase</keyword>
<dbReference type="PANTHER" id="PTHR48012">
    <property type="entry name" value="STERILE20-LIKE KINASE, ISOFORM B-RELATED"/>
    <property type="match status" value="1"/>
</dbReference>
<dbReference type="SMART" id="SM00220">
    <property type="entry name" value="S_TKc"/>
    <property type="match status" value="1"/>
</dbReference>
<evidence type="ECO:0000256" key="1">
    <source>
        <dbReference type="ARBA" id="ARBA00022741"/>
    </source>
</evidence>
<evidence type="ECO:0000259" key="4">
    <source>
        <dbReference type="PROSITE" id="PS50011"/>
    </source>
</evidence>
<feature type="region of interest" description="Disordered" evidence="3">
    <location>
        <begin position="233"/>
        <end position="258"/>
    </location>
</feature>
<gene>
    <name evidence="5" type="ORF">M231_02118</name>
</gene>
<protein>
    <submittedName>
        <fullName evidence="5">STE/STE20/FRAY protein kinase</fullName>
    </submittedName>
</protein>
<dbReference type="SUPFAM" id="SSF56112">
    <property type="entry name" value="Protein kinase-like (PK-like)"/>
    <property type="match status" value="1"/>
</dbReference>
<dbReference type="InterPro" id="IPR008271">
    <property type="entry name" value="Ser/Thr_kinase_AS"/>
</dbReference>
<dbReference type="GO" id="GO:0005524">
    <property type="term" value="F:ATP binding"/>
    <property type="evidence" value="ECO:0007669"/>
    <property type="project" value="UniProtKB-KW"/>
</dbReference>
<dbReference type="Pfam" id="PF00069">
    <property type="entry name" value="Pkinase"/>
    <property type="match status" value="1"/>
</dbReference>
<feature type="compositionally biased region" description="Polar residues" evidence="3">
    <location>
        <begin position="404"/>
        <end position="416"/>
    </location>
</feature>
<accession>A0A4Q1BRQ1</accession>
<feature type="domain" description="Protein kinase" evidence="4">
    <location>
        <begin position="28"/>
        <end position="355"/>
    </location>
</feature>
<evidence type="ECO:0000256" key="3">
    <source>
        <dbReference type="SAM" id="MobiDB-lite"/>
    </source>
</evidence>
<dbReference type="Gene3D" id="3.30.200.20">
    <property type="entry name" value="Phosphorylase Kinase, domain 1"/>
    <property type="match status" value="1"/>
</dbReference>
<feature type="compositionally biased region" description="Basic and acidic residues" evidence="3">
    <location>
        <begin position="233"/>
        <end position="255"/>
    </location>
</feature>